<evidence type="ECO:0000313" key="2">
    <source>
        <dbReference type="Proteomes" id="UP000076532"/>
    </source>
</evidence>
<organism evidence="1 2">
    <name type="scientific">Athelia psychrophila</name>
    <dbReference type="NCBI Taxonomy" id="1759441"/>
    <lineage>
        <taxon>Eukaryota</taxon>
        <taxon>Fungi</taxon>
        <taxon>Dikarya</taxon>
        <taxon>Basidiomycota</taxon>
        <taxon>Agaricomycotina</taxon>
        <taxon>Agaricomycetes</taxon>
        <taxon>Agaricomycetidae</taxon>
        <taxon>Atheliales</taxon>
        <taxon>Atheliaceae</taxon>
        <taxon>Athelia</taxon>
    </lineage>
</organism>
<proteinExistence type="predicted"/>
<dbReference type="Proteomes" id="UP000076532">
    <property type="component" value="Unassembled WGS sequence"/>
</dbReference>
<name>A0A166PK56_9AGAM</name>
<protein>
    <submittedName>
        <fullName evidence="1">Uncharacterized protein</fullName>
    </submittedName>
</protein>
<dbReference type="AlphaFoldDB" id="A0A166PK56"/>
<keyword evidence="2" id="KW-1185">Reference proteome</keyword>
<accession>A0A166PK56</accession>
<evidence type="ECO:0000313" key="1">
    <source>
        <dbReference type="EMBL" id="KZP26179.1"/>
    </source>
</evidence>
<dbReference type="EMBL" id="KV417516">
    <property type="protein sequence ID" value="KZP26179.1"/>
    <property type="molecule type" value="Genomic_DNA"/>
</dbReference>
<gene>
    <name evidence="1" type="ORF">FIBSPDRAFT_887548</name>
</gene>
<reference evidence="1 2" key="1">
    <citation type="journal article" date="2016" name="Mol. Biol. Evol.">
        <title>Comparative Genomics of Early-Diverging Mushroom-Forming Fungi Provides Insights into the Origins of Lignocellulose Decay Capabilities.</title>
        <authorList>
            <person name="Nagy L.G."/>
            <person name="Riley R."/>
            <person name="Tritt A."/>
            <person name="Adam C."/>
            <person name="Daum C."/>
            <person name="Floudas D."/>
            <person name="Sun H."/>
            <person name="Yadav J.S."/>
            <person name="Pangilinan J."/>
            <person name="Larsson K.H."/>
            <person name="Matsuura K."/>
            <person name="Barry K."/>
            <person name="Labutti K."/>
            <person name="Kuo R."/>
            <person name="Ohm R.A."/>
            <person name="Bhattacharya S.S."/>
            <person name="Shirouzu T."/>
            <person name="Yoshinaga Y."/>
            <person name="Martin F.M."/>
            <person name="Grigoriev I.V."/>
            <person name="Hibbett D.S."/>
        </authorList>
    </citation>
    <scope>NUCLEOTIDE SEQUENCE [LARGE SCALE GENOMIC DNA]</scope>
    <source>
        <strain evidence="1 2">CBS 109695</strain>
    </source>
</reference>
<sequence length="195" mass="21368">MIRVLGRPNDAEHITKARAHLENESPSLDGLCTEIMKEEMDITLRVFPFPAPSSNVMDVTPNPNVTPNTDTGIPSPGCACGSNTKLSPRAEPEQECGGWWRLCTTLSQHIVGGQPHEACKFAYNADKQPALELKCMYDDLHCAQEQQCTLDIDTLCSAHAANLKMLRARARDPRFAVRAQTERDNDCDVDGCGGA</sequence>